<dbReference type="SUPFAM" id="SSF69304">
    <property type="entry name" value="Tricorn protease N-terminal domain"/>
    <property type="match status" value="1"/>
</dbReference>
<evidence type="ECO:0000313" key="3">
    <source>
        <dbReference type="Proteomes" id="UP000640052"/>
    </source>
</evidence>
<name>A0A919Q632_9ACTN</name>
<proteinExistence type="predicted"/>
<evidence type="ECO:0000256" key="1">
    <source>
        <dbReference type="SAM" id="Phobius"/>
    </source>
</evidence>
<protein>
    <submittedName>
        <fullName evidence="2">Uncharacterized protein</fullName>
    </submittedName>
</protein>
<accession>A0A919Q632</accession>
<dbReference type="RefSeq" id="WP_204039659.1">
    <property type="nucleotide sequence ID" value="NZ_BOOA01000006.1"/>
</dbReference>
<evidence type="ECO:0000313" key="2">
    <source>
        <dbReference type="EMBL" id="GIH22826.1"/>
    </source>
</evidence>
<sequence>MNIEDLLRETLADMADDETPPHPSRFLVTRSVRRPPWLALAAAVAIVVLVAGSTYAVRVLTSQDAPPRPAVVPSPASEPRTVPLAEVWPDAVHTVPLILPNGLSFTPEVFLDADTLLARTGPAQKPRYWAYELDGFRARELFTFTAPPATGYTSGVTIGEGRLVWYTVSVGAIKGALDLWTVPATGGRVTKVTTIRQTMKYGDLDALTIQNGSVIYSRRGPGGIYQVPLTGGDPAPLPSSRPGLHLLEWPWAVIATTGVQWAQTNTQHIVNMLTGEKRDITALQGDPWSCSPTWCLQRHGQNDRFTVAKRDGTSRREVVGASLLIGPPTNDRFVILTKREGDTFRLVLHDITTGDTGDLGITGTPGDGRILNQTMLRGGTQNLYTYPLNGKRIVVNLSAIK</sequence>
<dbReference type="Proteomes" id="UP000640052">
    <property type="component" value="Unassembled WGS sequence"/>
</dbReference>
<keyword evidence="3" id="KW-1185">Reference proteome</keyword>
<feature type="transmembrane region" description="Helical" evidence="1">
    <location>
        <begin position="37"/>
        <end position="57"/>
    </location>
</feature>
<gene>
    <name evidence="2" type="ORF">Aph01nite_11360</name>
</gene>
<dbReference type="AlphaFoldDB" id="A0A919Q632"/>
<comment type="caution">
    <text evidence="2">The sequence shown here is derived from an EMBL/GenBank/DDBJ whole genome shotgun (WGS) entry which is preliminary data.</text>
</comment>
<organism evidence="2 3">
    <name type="scientific">Acrocarpospora phusangensis</name>
    <dbReference type="NCBI Taxonomy" id="1070424"/>
    <lineage>
        <taxon>Bacteria</taxon>
        <taxon>Bacillati</taxon>
        <taxon>Actinomycetota</taxon>
        <taxon>Actinomycetes</taxon>
        <taxon>Streptosporangiales</taxon>
        <taxon>Streptosporangiaceae</taxon>
        <taxon>Acrocarpospora</taxon>
    </lineage>
</organism>
<keyword evidence="1" id="KW-1133">Transmembrane helix</keyword>
<keyword evidence="1" id="KW-0812">Transmembrane</keyword>
<keyword evidence="1" id="KW-0472">Membrane</keyword>
<reference evidence="2" key="1">
    <citation type="submission" date="2021-01" db="EMBL/GenBank/DDBJ databases">
        <title>Whole genome shotgun sequence of Acrocarpospora phusangensis NBRC 108782.</title>
        <authorList>
            <person name="Komaki H."/>
            <person name="Tamura T."/>
        </authorList>
    </citation>
    <scope>NUCLEOTIDE SEQUENCE</scope>
    <source>
        <strain evidence="2">NBRC 108782</strain>
    </source>
</reference>
<dbReference type="EMBL" id="BOOA01000006">
    <property type="protein sequence ID" value="GIH22826.1"/>
    <property type="molecule type" value="Genomic_DNA"/>
</dbReference>